<dbReference type="Proteomes" id="UP000255108">
    <property type="component" value="Unassembled WGS sequence"/>
</dbReference>
<dbReference type="Pfam" id="PF20247">
    <property type="entry name" value="DUF6602"/>
    <property type="match status" value="1"/>
</dbReference>
<proteinExistence type="predicted"/>
<organism evidence="2 4">
    <name type="scientific">Iodobacter fluviatilis</name>
    <dbReference type="NCBI Taxonomy" id="537"/>
    <lineage>
        <taxon>Bacteria</taxon>
        <taxon>Pseudomonadati</taxon>
        <taxon>Pseudomonadota</taxon>
        <taxon>Betaproteobacteria</taxon>
        <taxon>Neisseriales</taxon>
        <taxon>Chitinibacteraceae</taxon>
        <taxon>Iodobacter</taxon>
    </lineage>
</organism>
<name>A0A377ST22_9NEIS</name>
<dbReference type="OrthoDB" id="9110804at2"/>
<keyword evidence="5" id="KW-1185">Reference proteome</keyword>
<dbReference type="EMBL" id="UGHR01000003">
    <property type="protein sequence ID" value="STR45182.1"/>
    <property type="molecule type" value="Genomic_DNA"/>
</dbReference>
<dbReference type="CDD" id="cd21173">
    <property type="entry name" value="NucC-like"/>
    <property type="match status" value="1"/>
</dbReference>
<reference evidence="2 4" key="1">
    <citation type="submission" date="2018-06" db="EMBL/GenBank/DDBJ databases">
        <authorList>
            <consortium name="Pathogen Informatics"/>
            <person name="Doyle S."/>
        </authorList>
    </citation>
    <scope>NUCLEOTIDE SEQUENCE [LARGE SCALE GENOMIC DNA]</scope>
    <source>
        <strain evidence="2 4">NCTC11159</strain>
    </source>
</reference>
<evidence type="ECO:0000313" key="2">
    <source>
        <dbReference type="EMBL" id="STR45182.1"/>
    </source>
</evidence>
<protein>
    <recommendedName>
        <fullName evidence="1">DUF6602 domain-containing protein</fullName>
    </recommendedName>
</protein>
<gene>
    <name evidence="3" type="ORF">EV682_12339</name>
    <name evidence="2" type="ORF">NCTC11159_03731</name>
</gene>
<dbReference type="RefSeq" id="WP_115228874.1">
    <property type="nucleotide sequence ID" value="NZ_CAWOLO010000023.1"/>
</dbReference>
<accession>A0A377ST22</accession>
<dbReference type="EMBL" id="SMBT01000023">
    <property type="protein sequence ID" value="TCU81326.1"/>
    <property type="molecule type" value="Genomic_DNA"/>
</dbReference>
<dbReference type="InterPro" id="IPR046537">
    <property type="entry name" value="DUF6602"/>
</dbReference>
<dbReference type="AlphaFoldDB" id="A0A377ST22"/>
<dbReference type="Proteomes" id="UP000295794">
    <property type="component" value="Unassembled WGS sequence"/>
</dbReference>
<reference evidence="3 5" key="2">
    <citation type="submission" date="2019-03" db="EMBL/GenBank/DDBJ databases">
        <title>Genomic Encyclopedia of Type Strains, Phase IV (KMG-IV): sequencing the most valuable type-strain genomes for metagenomic binning, comparative biology and taxonomic classification.</title>
        <authorList>
            <person name="Goeker M."/>
        </authorList>
    </citation>
    <scope>NUCLEOTIDE SEQUENCE [LARGE SCALE GENOMIC DNA]</scope>
    <source>
        <strain evidence="3 5">DSM 3764</strain>
    </source>
</reference>
<evidence type="ECO:0000313" key="4">
    <source>
        <dbReference type="Proteomes" id="UP000255108"/>
    </source>
</evidence>
<evidence type="ECO:0000313" key="5">
    <source>
        <dbReference type="Proteomes" id="UP000295794"/>
    </source>
</evidence>
<evidence type="ECO:0000259" key="1">
    <source>
        <dbReference type="Pfam" id="PF20247"/>
    </source>
</evidence>
<sequence length="295" mass="34414">MKEHSISQIFKRTLCDFKKALESSTGRPDEIGAPREQQVRNFLKLILPEKIGVSKGYIINQGGDISKECDIVLFNKETCPRFILNEENDLRLFPIEEVYGVIEVKSTLNPTELNDALSKLSSIDTIYKNRFNHIANDLDISCSHDIQTKPFKTIFSYKQGKEWNDFEFNCRLHSYDHPDAIFILNEAAYIHANDDTLARQNSFLKKISFKESTQDDQVWNQIMHRFTRGDSLRYYDDFLIYEAEDSILLLMMYTFILDSIKKINLPDYYSGDYIIFWAEQSDITFDSNGLISKNK</sequence>
<evidence type="ECO:0000313" key="3">
    <source>
        <dbReference type="EMBL" id="TCU81326.1"/>
    </source>
</evidence>
<feature type="domain" description="DUF6602" evidence="1">
    <location>
        <begin position="22"/>
        <end position="124"/>
    </location>
</feature>